<feature type="domain" description="M23ase beta-sheet core" evidence="3">
    <location>
        <begin position="45"/>
        <end position="137"/>
    </location>
</feature>
<gene>
    <name evidence="5" type="ORF">J2T07_002514</name>
</gene>
<evidence type="ECO:0000259" key="4">
    <source>
        <dbReference type="Pfam" id="PF20410"/>
    </source>
</evidence>
<dbReference type="InterPro" id="IPR016047">
    <property type="entry name" value="M23ase_b-sheet_dom"/>
</dbReference>
<evidence type="ECO:0000313" key="5">
    <source>
        <dbReference type="EMBL" id="MDQ0010324.1"/>
    </source>
</evidence>
<dbReference type="SUPFAM" id="SSF51261">
    <property type="entry name" value="Duplicated hybrid motif"/>
    <property type="match status" value="1"/>
</dbReference>
<accession>A0ABT9SZ90</accession>
<name>A0ABT9SZ90_9GAMM</name>
<dbReference type="RefSeq" id="WP_306850416.1">
    <property type="nucleotide sequence ID" value="NZ_JAUSSK010000003.1"/>
</dbReference>
<dbReference type="Pfam" id="PF01551">
    <property type="entry name" value="Peptidase_M23"/>
    <property type="match status" value="1"/>
</dbReference>
<dbReference type="Gene3D" id="1.10.101.10">
    <property type="entry name" value="PGBD-like superfamily/PGBD"/>
    <property type="match status" value="1"/>
</dbReference>
<evidence type="ECO:0000259" key="3">
    <source>
        <dbReference type="Pfam" id="PF01551"/>
    </source>
</evidence>
<organism evidence="5 6">
    <name type="scientific">Luteibacter jiangsuensis</name>
    <dbReference type="NCBI Taxonomy" id="637577"/>
    <lineage>
        <taxon>Bacteria</taxon>
        <taxon>Pseudomonadati</taxon>
        <taxon>Pseudomonadota</taxon>
        <taxon>Gammaproteobacteria</taxon>
        <taxon>Lysobacterales</taxon>
        <taxon>Rhodanobacteraceae</taxon>
        <taxon>Luteibacter</taxon>
    </lineage>
</organism>
<proteinExistence type="predicted"/>
<feature type="domain" description="X-Tfes XVIPCD" evidence="4">
    <location>
        <begin position="246"/>
        <end position="344"/>
    </location>
</feature>
<dbReference type="EMBL" id="JAUSSK010000003">
    <property type="protein sequence ID" value="MDQ0010324.1"/>
    <property type="molecule type" value="Genomic_DNA"/>
</dbReference>
<protein>
    <submittedName>
        <fullName evidence="5">Chitinase</fullName>
    </submittedName>
</protein>
<dbReference type="InterPro" id="IPR046519">
    <property type="entry name" value="X-Tfes_XVIPCD"/>
</dbReference>
<dbReference type="InterPro" id="IPR002477">
    <property type="entry name" value="Peptidoglycan-bd-like"/>
</dbReference>
<dbReference type="CDD" id="cd12797">
    <property type="entry name" value="M23_peptidase"/>
    <property type="match status" value="1"/>
</dbReference>
<dbReference type="Pfam" id="PF01471">
    <property type="entry name" value="PG_binding_1"/>
    <property type="match status" value="1"/>
</dbReference>
<reference evidence="5 6" key="1">
    <citation type="submission" date="2023-07" db="EMBL/GenBank/DDBJ databases">
        <title>Sorghum-associated microbial communities from plants grown in Nebraska, USA.</title>
        <authorList>
            <person name="Schachtman D."/>
        </authorList>
    </citation>
    <scope>NUCLEOTIDE SEQUENCE [LARGE SCALE GENOMIC DNA]</scope>
    <source>
        <strain evidence="5 6">CC60</strain>
    </source>
</reference>
<evidence type="ECO:0000313" key="6">
    <source>
        <dbReference type="Proteomes" id="UP001237737"/>
    </source>
</evidence>
<evidence type="ECO:0000259" key="2">
    <source>
        <dbReference type="Pfam" id="PF01471"/>
    </source>
</evidence>
<dbReference type="InterPro" id="IPR036365">
    <property type="entry name" value="PGBD-like_sf"/>
</dbReference>
<keyword evidence="6" id="KW-1185">Reference proteome</keyword>
<sequence length="366" mass="39788">MPYQDVMNVILPQQGDRAAHITGHYGEHRAKGPHGGSDFNYEGGQSGINLTHPSIHSPIAGEVTFVGGQYGTIKIRDAEGNSHELLHTQSQSVKVGQHIQVGDEIGRMGGRGPDGAGQYAQHVHYQMKDAQGHPVNPETFWRDRQVQPEGAHAAPAGHSHDGSHTVMREGTRGPDVHALQERLNALGIRDAQGHRLSTDSHFGGHTKEAVENFQRAHGLKPDGVVGPRTAEALQHQQAHGAPRLDTPSHPDHEIYRQAREGVHRLDAQHERAPDERSDRLAASLTVAARQEGLQRIDHVALNADASRAYAMQGEPGSPFKQVAEVETQRAMNTSIEQSSQALQHVAHQAPAQQQAQQQQAQPMPGP</sequence>
<dbReference type="PANTHER" id="PTHR21666">
    <property type="entry name" value="PEPTIDASE-RELATED"/>
    <property type="match status" value="1"/>
</dbReference>
<evidence type="ECO:0000256" key="1">
    <source>
        <dbReference type="SAM" id="MobiDB-lite"/>
    </source>
</evidence>
<dbReference type="Gene3D" id="2.70.70.10">
    <property type="entry name" value="Glucose Permease (Domain IIA)"/>
    <property type="match status" value="1"/>
</dbReference>
<dbReference type="PANTHER" id="PTHR21666:SF294">
    <property type="entry name" value="PEPTIDASE M23"/>
    <property type="match status" value="1"/>
</dbReference>
<dbReference type="InterPro" id="IPR050570">
    <property type="entry name" value="Cell_wall_metabolism_enzyme"/>
</dbReference>
<feature type="compositionally biased region" description="Low complexity" evidence="1">
    <location>
        <begin position="340"/>
        <end position="366"/>
    </location>
</feature>
<feature type="domain" description="Peptidoglycan binding-like" evidence="2">
    <location>
        <begin position="172"/>
        <end position="233"/>
    </location>
</feature>
<dbReference type="SUPFAM" id="SSF47090">
    <property type="entry name" value="PGBD-like"/>
    <property type="match status" value="1"/>
</dbReference>
<dbReference type="InterPro" id="IPR011055">
    <property type="entry name" value="Dup_hybrid_motif"/>
</dbReference>
<dbReference type="Proteomes" id="UP001237737">
    <property type="component" value="Unassembled WGS sequence"/>
</dbReference>
<dbReference type="Pfam" id="PF20410">
    <property type="entry name" value="X-Tfes_XVIPCD"/>
    <property type="match status" value="1"/>
</dbReference>
<comment type="caution">
    <text evidence="5">The sequence shown here is derived from an EMBL/GenBank/DDBJ whole genome shotgun (WGS) entry which is preliminary data.</text>
</comment>
<feature type="region of interest" description="Disordered" evidence="1">
    <location>
        <begin position="333"/>
        <end position="366"/>
    </location>
</feature>
<dbReference type="InterPro" id="IPR036366">
    <property type="entry name" value="PGBDSf"/>
</dbReference>